<proteinExistence type="predicted"/>
<feature type="transmembrane region" description="Helical" evidence="6">
    <location>
        <begin position="146"/>
        <end position="165"/>
    </location>
</feature>
<feature type="transmembrane region" description="Helical" evidence="6">
    <location>
        <begin position="361"/>
        <end position="383"/>
    </location>
</feature>
<feature type="transmembrane region" description="Helical" evidence="6">
    <location>
        <begin position="217"/>
        <end position="238"/>
    </location>
</feature>
<accession>A0A502LI37</accession>
<dbReference type="PANTHER" id="PTHR30250">
    <property type="entry name" value="PST FAMILY PREDICTED COLANIC ACID TRANSPORTER"/>
    <property type="match status" value="1"/>
</dbReference>
<dbReference type="Proteomes" id="UP000316282">
    <property type="component" value="Unassembled WGS sequence"/>
</dbReference>
<organism evidence="7 8">
    <name type="scientific">Haemophilus haemolyticus</name>
    <dbReference type="NCBI Taxonomy" id="726"/>
    <lineage>
        <taxon>Bacteria</taxon>
        <taxon>Pseudomonadati</taxon>
        <taxon>Pseudomonadota</taxon>
        <taxon>Gammaproteobacteria</taxon>
        <taxon>Pasteurellales</taxon>
        <taxon>Pasteurellaceae</taxon>
        <taxon>Haemophilus</taxon>
    </lineage>
</organism>
<feature type="transmembrane region" description="Helical" evidence="6">
    <location>
        <begin position="87"/>
        <end position="107"/>
    </location>
</feature>
<feature type="transmembrane region" description="Helical" evidence="6">
    <location>
        <begin position="44"/>
        <end position="66"/>
    </location>
</feature>
<evidence type="ECO:0000256" key="3">
    <source>
        <dbReference type="ARBA" id="ARBA00022692"/>
    </source>
</evidence>
<protein>
    <submittedName>
        <fullName evidence="7">Flippase</fullName>
    </submittedName>
</protein>
<dbReference type="Pfam" id="PF01943">
    <property type="entry name" value="Polysacc_synt"/>
    <property type="match status" value="1"/>
</dbReference>
<dbReference type="CDD" id="cd13128">
    <property type="entry name" value="MATE_Wzx_like"/>
    <property type="match status" value="1"/>
</dbReference>
<evidence type="ECO:0000313" key="7">
    <source>
        <dbReference type="EMBL" id="TPH23486.1"/>
    </source>
</evidence>
<feature type="transmembrane region" description="Helical" evidence="6">
    <location>
        <begin position="258"/>
        <end position="277"/>
    </location>
</feature>
<dbReference type="InterPro" id="IPR050833">
    <property type="entry name" value="Poly_Biosynth_Transport"/>
</dbReference>
<evidence type="ECO:0000256" key="5">
    <source>
        <dbReference type="ARBA" id="ARBA00023136"/>
    </source>
</evidence>
<comment type="subcellular location">
    <subcellularLocation>
        <location evidence="1">Cell membrane</location>
        <topology evidence="1">Multi-pass membrane protein</topology>
    </subcellularLocation>
</comment>
<feature type="transmembrane region" description="Helical" evidence="6">
    <location>
        <begin position="12"/>
        <end position="32"/>
    </location>
</feature>
<dbReference type="EMBL" id="SDPD01000001">
    <property type="protein sequence ID" value="TPH23486.1"/>
    <property type="molecule type" value="Genomic_DNA"/>
</dbReference>
<evidence type="ECO:0000256" key="2">
    <source>
        <dbReference type="ARBA" id="ARBA00022475"/>
    </source>
</evidence>
<evidence type="ECO:0000256" key="6">
    <source>
        <dbReference type="SAM" id="Phobius"/>
    </source>
</evidence>
<feature type="transmembrane region" description="Helical" evidence="6">
    <location>
        <begin position="444"/>
        <end position="465"/>
    </location>
</feature>
<dbReference type="InterPro" id="IPR002797">
    <property type="entry name" value="Polysacc_synth"/>
</dbReference>
<comment type="caution">
    <text evidence="7">The sequence shown here is derived from an EMBL/GenBank/DDBJ whole genome shotgun (WGS) entry which is preliminary data.</text>
</comment>
<keyword evidence="5 6" id="KW-0472">Membrane</keyword>
<dbReference type="PANTHER" id="PTHR30250:SF11">
    <property type="entry name" value="O-ANTIGEN TRANSPORTER-RELATED"/>
    <property type="match status" value="1"/>
</dbReference>
<dbReference type="AlphaFoldDB" id="A0A502LI37"/>
<keyword evidence="4 6" id="KW-1133">Transmembrane helix</keyword>
<feature type="transmembrane region" description="Helical" evidence="6">
    <location>
        <begin position="119"/>
        <end position="137"/>
    </location>
</feature>
<evidence type="ECO:0000256" key="1">
    <source>
        <dbReference type="ARBA" id="ARBA00004651"/>
    </source>
</evidence>
<feature type="transmembrane region" description="Helical" evidence="6">
    <location>
        <begin position="419"/>
        <end position="438"/>
    </location>
</feature>
<dbReference type="GO" id="GO:0005886">
    <property type="term" value="C:plasma membrane"/>
    <property type="evidence" value="ECO:0007669"/>
    <property type="project" value="UniProtKB-SubCell"/>
</dbReference>
<name>A0A502LI37_HAEHA</name>
<evidence type="ECO:0000256" key="4">
    <source>
        <dbReference type="ARBA" id="ARBA00022989"/>
    </source>
</evidence>
<feature type="transmembrane region" description="Helical" evidence="6">
    <location>
        <begin position="389"/>
        <end position="407"/>
    </location>
</feature>
<gene>
    <name evidence="7" type="ORF">EUX52_00310</name>
</gene>
<evidence type="ECO:0000313" key="8">
    <source>
        <dbReference type="Proteomes" id="UP000316282"/>
    </source>
</evidence>
<sequence>MVKYKSVKFNFIMNFILTLSNFIFPLITFPYVSRILQASGLGKVGFATSVVAYFSMIAMMGIPTYGIKACAKIRDDGYKLTKTVYELLILNTVFLVLALTLLLLSVIFIDKLYLDKELYIILAFSMLFNVLGVEWLYKALEQYSYITIRSIFFKIASLVLLFIFVKESNDILPYVMLTVLASVGAGILNFYHLRRIITLHKIAFEQLDIKKHIKPSFTFFLLTISITIYVNLDSVMLGFITSDDNVGYYSAAVKIKQILVTLVTSLGAVMLPRLAFYYEQKRFDEFKDLVKNALGFIFIVSLPLTIYFTLYAKDAIFLLSGESFLASVEPMQIIMPTVFFIALSNLMGWQILVPMDREKQIVFSTIIGAIVGGIINIFAIPYLGVNGAAIANLCAECTVVIVQVVLLRKFIFPIVAKITIWKMLIALFISTGIILVVPLGKSEFINLLLSSLLFFGSYLISLLLLKEPMVYQIFSSVLNKIKLKRNAL</sequence>
<feature type="transmembrane region" description="Helical" evidence="6">
    <location>
        <begin position="289"/>
        <end position="310"/>
    </location>
</feature>
<feature type="transmembrane region" description="Helical" evidence="6">
    <location>
        <begin position="171"/>
        <end position="191"/>
    </location>
</feature>
<reference evidence="7 8" key="1">
    <citation type="submission" date="2019-01" db="EMBL/GenBank/DDBJ databases">
        <title>Comparative genomic analysis identifies haemin-independent Haemophilus haemolyticus: a formal re-classification of Haemophilus intermedius.</title>
        <authorList>
            <person name="Harris T.M."/>
            <person name="Price E.P."/>
            <person name="Sarovich D.S."/>
            <person name="Norskov-Lauritsen N."/>
            <person name="Beissbarth J."/>
            <person name="Chang A.B."/>
            <person name="Smith-Vaughan H.C."/>
        </authorList>
    </citation>
    <scope>NUCLEOTIDE SEQUENCE [LARGE SCALE GENOMIC DNA]</scope>
    <source>
        <strain evidence="7 8">60982 B Hi-1</strain>
    </source>
</reference>
<keyword evidence="2" id="KW-1003">Cell membrane</keyword>
<feature type="transmembrane region" description="Helical" evidence="6">
    <location>
        <begin position="330"/>
        <end position="349"/>
    </location>
</feature>
<keyword evidence="3 6" id="KW-0812">Transmembrane</keyword>